<name>A0A8H6Y094_9AGAR</name>
<dbReference type="Pfam" id="PF14295">
    <property type="entry name" value="PAN_4"/>
    <property type="match status" value="1"/>
</dbReference>
<dbReference type="InterPro" id="IPR003609">
    <property type="entry name" value="Pan_app"/>
</dbReference>
<dbReference type="Proteomes" id="UP000623467">
    <property type="component" value="Unassembled WGS sequence"/>
</dbReference>
<gene>
    <name evidence="3" type="ORF">MSAN_01595600</name>
</gene>
<proteinExistence type="predicted"/>
<feature type="domain" description="Apple" evidence="2">
    <location>
        <begin position="39"/>
        <end position="93"/>
    </location>
</feature>
<dbReference type="Gene3D" id="3.50.4.10">
    <property type="entry name" value="Hepatocyte Growth Factor"/>
    <property type="match status" value="1"/>
</dbReference>
<protein>
    <recommendedName>
        <fullName evidence="2">Apple domain-containing protein</fullName>
    </recommendedName>
</protein>
<evidence type="ECO:0000259" key="2">
    <source>
        <dbReference type="Pfam" id="PF14295"/>
    </source>
</evidence>
<reference evidence="3" key="1">
    <citation type="submission" date="2020-05" db="EMBL/GenBank/DDBJ databases">
        <title>Mycena genomes resolve the evolution of fungal bioluminescence.</title>
        <authorList>
            <person name="Tsai I.J."/>
        </authorList>
    </citation>
    <scope>NUCLEOTIDE SEQUENCE</scope>
    <source>
        <strain evidence="3">160909Yilan</strain>
    </source>
</reference>
<accession>A0A8H6Y094</accession>
<dbReference type="OrthoDB" id="2961971at2759"/>
<feature type="chain" id="PRO_5034408950" description="Apple domain-containing protein" evidence="1">
    <location>
        <begin position="20"/>
        <end position="134"/>
    </location>
</feature>
<evidence type="ECO:0000313" key="4">
    <source>
        <dbReference type="Proteomes" id="UP000623467"/>
    </source>
</evidence>
<comment type="caution">
    <text evidence="3">The sequence shown here is derived from an EMBL/GenBank/DDBJ whole genome shotgun (WGS) entry which is preliminary data.</text>
</comment>
<evidence type="ECO:0000313" key="3">
    <source>
        <dbReference type="EMBL" id="KAF7351630.1"/>
    </source>
</evidence>
<sequence length="134" mass="13944">MHCLFSLVTLLPFFVVVNATPGHVNIKRAADAGPIFAIYPGWDMNTGFSTFIANGTESACLQACVASPTCVAYTYAPYSTTTTLDISPGCYLKSTIDLTKFRVAPGVPSNAGLAGACGTFTPVGPTICDTVTAH</sequence>
<dbReference type="EMBL" id="JACAZH010000013">
    <property type="protein sequence ID" value="KAF7351630.1"/>
    <property type="molecule type" value="Genomic_DNA"/>
</dbReference>
<keyword evidence="4" id="KW-1185">Reference proteome</keyword>
<feature type="signal peptide" evidence="1">
    <location>
        <begin position="1"/>
        <end position="19"/>
    </location>
</feature>
<organism evidence="3 4">
    <name type="scientific">Mycena sanguinolenta</name>
    <dbReference type="NCBI Taxonomy" id="230812"/>
    <lineage>
        <taxon>Eukaryota</taxon>
        <taxon>Fungi</taxon>
        <taxon>Dikarya</taxon>
        <taxon>Basidiomycota</taxon>
        <taxon>Agaricomycotina</taxon>
        <taxon>Agaricomycetes</taxon>
        <taxon>Agaricomycetidae</taxon>
        <taxon>Agaricales</taxon>
        <taxon>Marasmiineae</taxon>
        <taxon>Mycenaceae</taxon>
        <taxon>Mycena</taxon>
    </lineage>
</organism>
<keyword evidence="1" id="KW-0732">Signal</keyword>
<dbReference type="AlphaFoldDB" id="A0A8H6Y094"/>
<evidence type="ECO:0000256" key="1">
    <source>
        <dbReference type="SAM" id="SignalP"/>
    </source>
</evidence>